<dbReference type="eggNOG" id="KOG0017">
    <property type="taxonomic scope" value="Eukaryota"/>
</dbReference>
<dbReference type="AlphaFoldDB" id="F6HTN9"/>
<gene>
    <name evidence="1" type="ordered locus">VIT_03s0017g02090</name>
</gene>
<sequence length="157" mass="18091">MSNANYLKNSWAKSSQVRRHDTSNEANQRCVAPLKYIGKNITIWASTNPWALITMRVKDLLVQQGMVKALYGKQPEGMNDMDWKDLEANVAATIRLCLVDDVMYHVMDEESLTAIWLKLESRYMSKSLMKKLYLKQKLYGLKMAEGTNLSQHINVFN</sequence>
<dbReference type="EMBL" id="FN596248">
    <property type="protein sequence ID" value="CCB58050.1"/>
    <property type="molecule type" value="Genomic_DNA"/>
</dbReference>
<dbReference type="PaxDb" id="29760-VIT_03s0017g02090.t01"/>
<reference evidence="2" key="1">
    <citation type="journal article" date="2007" name="Nature">
        <title>The grapevine genome sequence suggests ancestral hexaploidization in major angiosperm phyla.</title>
        <authorList>
            <consortium name="The French-Italian Public Consortium for Grapevine Genome Characterization."/>
            <person name="Jaillon O."/>
            <person name="Aury J.-M."/>
            <person name="Noel B."/>
            <person name="Policriti A."/>
            <person name="Clepet C."/>
            <person name="Casagrande A."/>
            <person name="Choisne N."/>
            <person name="Aubourg S."/>
            <person name="Vitulo N."/>
            <person name="Jubin C."/>
            <person name="Vezzi A."/>
            <person name="Legeai F."/>
            <person name="Hugueney P."/>
            <person name="Dasilva C."/>
            <person name="Horner D."/>
            <person name="Mica E."/>
            <person name="Jublot D."/>
            <person name="Poulain J."/>
            <person name="Bruyere C."/>
            <person name="Billault A."/>
            <person name="Segurens B."/>
            <person name="Gouyvenoux M."/>
            <person name="Ugarte E."/>
            <person name="Cattonaro F."/>
            <person name="Anthouard V."/>
            <person name="Vico V."/>
            <person name="Del Fabbro C."/>
            <person name="Alaux M."/>
            <person name="Di Gaspero G."/>
            <person name="Dumas V."/>
            <person name="Felice N."/>
            <person name="Paillard S."/>
            <person name="Juman I."/>
            <person name="Moroldo M."/>
            <person name="Scalabrin S."/>
            <person name="Canaguier A."/>
            <person name="Le Clainche I."/>
            <person name="Malacrida G."/>
            <person name="Durand E."/>
            <person name="Pesole G."/>
            <person name="Laucou V."/>
            <person name="Chatelet P."/>
            <person name="Merdinoglu D."/>
            <person name="Delledonne M."/>
            <person name="Pezzotti M."/>
            <person name="Lecharny A."/>
            <person name="Scarpelli C."/>
            <person name="Artiguenave F."/>
            <person name="Pe M.E."/>
            <person name="Valle G."/>
            <person name="Morgante M."/>
            <person name="Caboche M."/>
            <person name="Adam-Blondon A.-F."/>
            <person name="Weissenbach J."/>
            <person name="Quetier F."/>
            <person name="Wincker P."/>
        </authorList>
    </citation>
    <scope>NUCLEOTIDE SEQUENCE [LARGE SCALE GENOMIC DNA]</scope>
    <source>
        <strain evidence="2">cv. Pinot noir / PN40024</strain>
    </source>
</reference>
<protein>
    <recommendedName>
        <fullName evidence="3">Retrovirus-related Pol polyprotein from transposon TNT 1-94</fullName>
    </recommendedName>
</protein>
<name>F6HTN9_VITVI</name>
<evidence type="ECO:0008006" key="3">
    <source>
        <dbReference type="Google" id="ProtNLM"/>
    </source>
</evidence>
<dbReference type="STRING" id="29760.F6HTN9"/>
<organism evidence="1 2">
    <name type="scientific">Vitis vinifera</name>
    <name type="common">Grape</name>
    <dbReference type="NCBI Taxonomy" id="29760"/>
    <lineage>
        <taxon>Eukaryota</taxon>
        <taxon>Viridiplantae</taxon>
        <taxon>Streptophyta</taxon>
        <taxon>Embryophyta</taxon>
        <taxon>Tracheophyta</taxon>
        <taxon>Spermatophyta</taxon>
        <taxon>Magnoliopsida</taxon>
        <taxon>eudicotyledons</taxon>
        <taxon>Gunneridae</taxon>
        <taxon>Pentapetalae</taxon>
        <taxon>rosids</taxon>
        <taxon>Vitales</taxon>
        <taxon>Vitaceae</taxon>
        <taxon>Viteae</taxon>
        <taxon>Vitis</taxon>
    </lineage>
</organism>
<proteinExistence type="predicted"/>
<evidence type="ECO:0000313" key="2">
    <source>
        <dbReference type="Proteomes" id="UP000009183"/>
    </source>
</evidence>
<keyword evidence="2" id="KW-1185">Reference proteome</keyword>
<dbReference type="Pfam" id="PF14223">
    <property type="entry name" value="Retrotran_gag_2"/>
    <property type="match status" value="1"/>
</dbReference>
<evidence type="ECO:0000313" key="1">
    <source>
        <dbReference type="EMBL" id="CCB58050.1"/>
    </source>
</evidence>
<dbReference type="HOGENOM" id="CLU_1681096_0_0_1"/>
<accession>F6HTN9</accession>
<dbReference type="InParanoid" id="F6HTN9"/>
<dbReference type="Proteomes" id="UP000009183">
    <property type="component" value="Chromosome 3"/>
</dbReference>